<reference evidence="5" key="2">
    <citation type="journal article" date="2024" name="Plant">
        <title>Genomic evolution and insights into agronomic trait innovations of Sesamum species.</title>
        <authorList>
            <person name="Miao H."/>
            <person name="Wang L."/>
            <person name="Qu L."/>
            <person name="Liu H."/>
            <person name="Sun Y."/>
            <person name="Le M."/>
            <person name="Wang Q."/>
            <person name="Wei S."/>
            <person name="Zheng Y."/>
            <person name="Lin W."/>
            <person name="Duan Y."/>
            <person name="Cao H."/>
            <person name="Xiong S."/>
            <person name="Wang X."/>
            <person name="Wei L."/>
            <person name="Li C."/>
            <person name="Ma Q."/>
            <person name="Ju M."/>
            <person name="Zhao R."/>
            <person name="Li G."/>
            <person name="Mu C."/>
            <person name="Tian Q."/>
            <person name="Mei H."/>
            <person name="Zhang T."/>
            <person name="Gao T."/>
            <person name="Zhang H."/>
        </authorList>
    </citation>
    <scope>NUCLEOTIDE SEQUENCE</scope>
    <source>
        <strain evidence="5">G02</strain>
    </source>
</reference>
<evidence type="ECO:0000256" key="2">
    <source>
        <dbReference type="ARBA" id="ARBA00022679"/>
    </source>
</evidence>
<dbReference type="PROSITE" id="PS00375">
    <property type="entry name" value="UDPGT"/>
    <property type="match status" value="1"/>
</dbReference>
<protein>
    <recommendedName>
        <fullName evidence="4">Glycosyltransferase</fullName>
        <ecNumber evidence="4">2.4.1.-</ecNumber>
    </recommendedName>
</protein>
<comment type="similarity">
    <text evidence="1 3">Belongs to the UDP-glycosyltransferase family.</text>
</comment>
<proteinExistence type="inferred from homology"/>
<accession>A0AAW2VRK6</accession>
<comment type="caution">
    <text evidence="5">The sequence shown here is derived from an EMBL/GenBank/DDBJ whole genome shotgun (WGS) entry which is preliminary data.</text>
</comment>
<dbReference type="InterPro" id="IPR002213">
    <property type="entry name" value="UDP_glucos_trans"/>
</dbReference>
<dbReference type="FunFam" id="3.40.50.2000:FF:000061">
    <property type="entry name" value="UDP-glycosyltransferase 83A1"/>
    <property type="match status" value="1"/>
</dbReference>
<dbReference type="SUPFAM" id="SSF53756">
    <property type="entry name" value="UDP-Glycosyltransferase/glycogen phosphorylase"/>
    <property type="match status" value="1"/>
</dbReference>
<dbReference type="EMBL" id="JACGWJ010000003">
    <property type="protein sequence ID" value="KAL0431736.1"/>
    <property type="molecule type" value="Genomic_DNA"/>
</dbReference>
<reference evidence="5" key="1">
    <citation type="submission" date="2020-06" db="EMBL/GenBank/DDBJ databases">
        <authorList>
            <person name="Li T."/>
            <person name="Hu X."/>
            <person name="Zhang T."/>
            <person name="Song X."/>
            <person name="Zhang H."/>
            <person name="Dai N."/>
            <person name="Sheng W."/>
            <person name="Hou X."/>
            <person name="Wei L."/>
        </authorList>
    </citation>
    <scope>NUCLEOTIDE SEQUENCE</scope>
    <source>
        <strain evidence="5">G02</strain>
        <tissue evidence="5">Leaf</tissue>
    </source>
</reference>
<keyword evidence="2 3" id="KW-0808">Transferase</keyword>
<dbReference type="Gene3D" id="3.40.50.2000">
    <property type="entry name" value="Glycogen Phosphorylase B"/>
    <property type="match status" value="2"/>
</dbReference>
<dbReference type="AlphaFoldDB" id="A0AAW2VRK6"/>
<dbReference type="Pfam" id="PF00201">
    <property type="entry name" value="UDPGT"/>
    <property type="match status" value="1"/>
</dbReference>
<dbReference type="PANTHER" id="PTHR11926">
    <property type="entry name" value="GLUCOSYL/GLUCURONOSYL TRANSFERASES"/>
    <property type="match status" value="1"/>
</dbReference>
<dbReference type="GO" id="GO:0080044">
    <property type="term" value="F:quercetin 7-O-glucosyltransferase activity"/>
    <property type="evidence" value="ECO:0007669"/>
    <property type="project" value="TreeGrafter"/>
</dbReference>
<dbReference type="CDD" id="cd03784">
    <property type="entry name" value="GT1_Gtf-like"/>
    <property type="match status" value="1"/>
</dbReference>
<dbReference type="EC" id="2.4.1.-" evidence="4"/>
<dbReference type="PANTHER" id="PTHR11926:SF1555">
    <property type="entry name" value="UDP-GLYCOSYLTRANSFERASE 83A1-LIKE"/>
    <property type="match status" value="1"/>
</dbReference>
<gene>
    <name evidence="5" type="ORF">Sradi_0799600</name>
</gene>
<sequence>MGKPHVLMVPFPVQGHVIPMFELAHCLAKHGIRTTIVNTEIVHDRLVNSSSSAAAALDDSIRLVSVPDGLESGERHIPGKLMEAVCRVMPVKIEELIREIGGCSAADKVSCIVYDQSLGRIQQVAERMGIGSVAFLPAAAALLVLGFNIPKLIQDGIIDNQGSPLTEKAVQFAATMPIMSPSDFVWHRLKIPSLQKLLFHIMTENNTPTQSADWLICNSVLDLEPGAFTMAPKILPVGPLHATNRPAHSAGGHFWQQEYECLEWLHRQPPCSVIYVAFGSSAMLKKAHVKELALGLELINRPFLWVVRPEAIDGADDWEGFLERVAGRGRIIGWAPQQRVLDHPSTACFISHCGWNSTLEGVSSGVPMLCWPYFADQFINQSYVCDIWKVGLRIEEDGSNGIVASEEINRKIDRLIGDGAFRERALRLKGKVWSSAREGGHSHENLRKFINWIKK</sequence>
<name>A0AAW2VRK6_SESRA</name>
<evidence type="ECO:0000256" key="4">
    <source>
        <dbReference type="RuleBase" id="RU362057"/>
    </source>
</evidence>
<evidence type="ECO:0000313" key="5">
    <source>
        <dbReference type="EMBL" id="KAL0431736.1"/>
    </source>
</evidence>
<evidence type="ECO:0000256" key="3">
    <source>
        <dbReference type="RuleBase" id="RU003718"/>
    </source>
</evidence>
<keyword evidence="3" id="KW-0328">Glycosyltransferase</keyword>
<dbReference type="InterPro" id="IPR035595">
    <property type="entry name" value="UDP_glycos_trans_CS"/>
</dbReference>
<evidence type="ECO:0000256" key="1">
    <source>
        <dbReference type="ARBA" id="ARBA00009995"/>
    </source>
</evidence>
<organism evidence="5">
    <name type="scientific">Sesamum radiatum</name>
    <name type="common">Black benniseed</name>
    <dbReference type="NCBI Taxonomy" id="300843"/>
    <lineage>
        <taxon>Eukaryota</taxon>
        <taxon>Viridiplantae</taxon>
        <taxon>Streptophyta</taxon>
        <taxon>Embryophyta</taxon>
        <taxon>Tracheophyta</taxon>
        <taxon>Spermatophyta</taxon>
        <taxon>Magnoliopsida</taxon>
        <taxon>eudicotyledons</taxon>
        <taxon>Gunneridae</taxon>
        <taxon>Pentapetalae</taxon>
        <taxon>asterids</taxon>
        <taxon>lamiids</taxon>
        <taxon>Lamiales</taxon>
        <taxon>Pedaliaceae</taxon>
        <taxon>Sesamum</taxon>
    </lineage>
</organism>
<dbReference type="GO" id="GO:0080043">
    <property type="term" value="F:quercetin 3-O-glucosyltransferase activity"/>
    <property type="evidence" value="ECO:0007669"/>
    <property type="project" value="TreeGrafter"/>
</dbReference>
<dbReference type="FunFam" id="3.40.50.2000:FF:000108">
    <property type="entry name" value="UDP-glycosyltransferase 83A1"/>
    <property type="match status" value="1"/>
</dbReference>